<evidence type="ECO:0000256" key="1">
    <source>
        <dbReference type="SAM" id="MobiDB-lite"/>
    </source>
</evidence>
<dbReference type="RefSeq" id="WP_051924431.1">
    <property type="nucleotide sequence ID" value="NZ_AVCJ01000011.1"/>
</dbReference>
<evidence type="ECO:0000313" key="2">
    <source>
        <dbReference type="EMBL" id="KFL36914.1"/>
    </source>
</evidence>
<reference evidence="2 3" key="2">
    <citation type="journal article" date="2015" name="Stand. Genomic Sci.">
        <title>High quality draft genomic sequence of Arenimonas donghaensis DSM 18148(T).</title>
        <authorList>
            <person name="Chen F."/>
            <person name="Wang H."/>
            <person name="Cao Y."/>
            <person name="Li X."/>
            <person name="Wang G."/>
        </authorList>
    </citation>
    <scope>NUCLEOTIDE SEQUENCE [LARGE SCALE GENOMIC DNA]</scope>
    <source>
        <strain evidence="2 3">HO3-R19</strain>
    </source>
</reference>
<dbReference type="EMBL" id="AVCJ01000011">
    <property type="protein sequence ID" value="KFL36914.1"/>
    <property type="molecule type" value="Genomic_DNA"/>
</dbReference>
<feature type="region of interest" description="Disordered" evidence="1">
    <location>
        <begin position="1"/>
        <end position="76"/>
    </location>
</feature>
<dbReference type="Proteomes" id="UP000029085">
    <property type="component" value="Unassembled WGS sequence"/>
</dbReference>
<protein>
    <submittedName>
        <fullName evidence="2">Uncharacterized protein</fullName>
    </submittedName>
</protein>
<comment type="caution">
    <text evidence="2">The sequence shown here is derived from an EMBL/GenBank/DDBJ whole genome shotgun (WGS) entry which is preliminary data.</text>
</comment>
<name>A0A087MJ61_9GAMM</name>
<evidence type="ECO:0000313" key="3">
    <source>
        <dbReference type="Proteomes" id="UP000029085"/>
    </source>
</evidence>
<reference evidence="3" key="1">
    <citation type="submission" date="2013-08" db="EMBL/GenBank/DDBJ databases">
        <title>Genome sequencing of Arenimonas donghaensis.</title>
        <authorList>
            <person name="Chen F."/>
            <person name="Wang G."/>
        </authorList>
    </citation>
    <scope>NUCLEOTIDE SEQUENCE [LARGE SCALE GENOMIC DNA]</scope>
    <source>
        <strain evidence="3">HO3-R19</strain>
    </source>
</reference>
<accession>A0A087MJ61</accession>
<sequence>MGSNGLPDIPFTSLALEPIEGESTAPVTGRARFNPNTRDGGDRRCGEDRREKVRYQGERRKGDRRPLKRGWEYSSL</sequence>
<proteinExistence type="predicted"/>
<keyword evidence="3" id="KW-1185">Reference proteome</keyword>
<dbReference type="AlphaFoldDB" id="A0A087MJ61"/>
<gene>
    <name evidence="2" type="ORF">N788_12360</name>
</gene>
<dbReference type="PATRIC" id="fig|1121014.3.peg.1227"/>
<feature type="compositionally biased region" description="Basic and acidic residues" evidence="1">
    <location>
        <begin position="39"/>
        <end position="76"/>
    </location>
</feature>
<organism evidence="2 3">
    <name type="scientific">Arenimonas donghaensis DSM 18148 = HO3-R19</name>
    <dbReference type="NCBI Taxonomy" id="1121014"/>
    <lineage>
        <taxon>Bacteria</taxon>
        <taxon>Pseudomonadati</taxon>
        <taxon>Pseudomonadota</taxon>
        <taxon>Gammaproteobacteria</taxon>
        <taxon>Lysobacterales</taxon>
        <taxon>Lysobacteraceae</taxon>
        <taxon>Arenimonas</taxon>
    </lineage>
</organism>
<dbReference type="OrthoDB" id="9950116at2"/>
<dbReference type="STRING" id="1121014.N788_12360"/>